<name>A0A6C0HPZ8_9ZZZZ</name>
<dbReference type="AlphaFoldDB" id="A0A6C0HPZ8"/>
<accession>A0A6C0HPZ8</accession>
<protein>
    <submittedName>
        <fullName evidence="1">Uncharacterized protein</fullName>
    </submittedName>
</protein>
<evidence type="ECO:0000313" key="1">
    <source>
        <dbReference type="EMBL" id="QHT82761.1"/>
    </source>
</evidence>
<sequence>MSSYTSNYTNYLGARRCCELQSAGLAGPIGPQGIPGTRGSSGVTGFTGPQGPTGRSCRGPTGPKSFIIDHPLNPEKYLVHACLEGPEAGVYYRGKGEIINDESVTIKLPDYVLKLASNFTIQVTSIYSKERNEPNLLQVSDVENNEFKVYGKNGKFYWIVYGLRNEILVEPDKVSINVNGDGPYKWY</sequence>
<organism evidence="1">
    <name type="scientific">viral metagenome</name>
    <dbReference type="NCBI Taxonomy" id="1070528"/>
    <lineage>
        <taxon>unclassified sequences</taxon>
        <taxon>metagenomes</taxon>
        <taxon>organismal metagenomes</taxon>
    </lineage>
</organism>
<reference evidence="1" key="1">
    <citation type="journal article" date="2020" name="Nature">
        <title>Giant virus diversity and host interactions through global metagenomics.</title>
        <authorList>
            <person name="Schulz F."/>
            <person name="Roux S."/>
            <person name="Paez-Espino D."/>
            <person name="Jungbluth S."/>
            <person name="Walsh D.A."/>
            <person name="Denef V.J."/>
            <person name="McMahon K.D."/>
            <person name="Konstantinidis K.T."/>
            <person name="Eloe-Fadrosh E.A."/>
            <person name="Kyrpides N.C."/>
            <person name="Woyke T."/>
        </authorList>
    </citation>
    <scope>NUCLEOTIDE SEQUENCE</scope>
    <source>
        <strain evidence="1">GVMAG-M-3300023184-165</strain>
    </source>
</reference>
<proteinExistence type="predicted"/>
<dbReference type="EMBL" id="MN740003">
    <property type="protein sequence ID" value="QHT82761.1"/>
    <property type="molecule type" value="Genomic_DNA"/>
</dbReference>